<evidence type="ECO:0008006" key="3">
    <source>
        <dbReference type="Google" id="ProtNLM"/>
    </source>
</evidence>
<organism evidence="1 2">
    <name type="scientific">Paenibacillus odorifer</name>
    <dbReference type="NCBI Taxonomy" id="189426"/>
    <lineage>
        <taxon>Bacteria</taxon>
        <taxon>Bacillati</taxon>
        <taxon>Bacillota</taxon>
        <taxon>Bacilli</taxon>
        <taxon>Bacillales</taxon>
        <taxon>Paenibacillaceae</taxon>
        <taxon>Paenibacillus</taxon>
    </lineage>
</organism>
<dbReference type="EMBL" id="MPTC01000003">
    <property type="protein sequence ID" value="OMD43023.1"/>
    <property type="molecule type" value="Genomic_DNA"/>
</dbReference>
<dbReference type="AlphaFoldDB" id="A0A1R0Y6N2"/>
<protein>
    <recommendedName>
        <fullName evidence="3">Phage portal protein</fullName>
    </recommendedName>
</protein>
<gene>
    <name evidence="1" type="ORF">BSK52_05855</name>
</gene>
<reference evidence="1 2" key="1">
    <citation type="submission" date="2016-10" db="EMBL/GenBank/DDBJ databases">
        <title>Paenibacillus species isolates.</title>
        <authorList>
            <person name="Beno S.M."/>
        </authorList>
    </citation>
    <scope>NUCLEOTIDE SEQUENCE [LARGE SCALE GENOMIC DNA]</scope>
    <source>
        <strain evidence="1 2">FSL H7-0710</strain>
    </source>
</reference>
<evidence type="ECO:0000313" key="1">
    <source>
        <dbReference type="EMBL" id="OMD43023.1"/>
    </source>
</evidence>
<dbReference type="InterPro" id="IPR021145">
    <property type="entry name" value="Portal_protein_SPP1_Gp6-like"/>
</dbReference>
<comment type="caution">
    <text evidence="1">The sequence shown here is derived from an EMBL/GenBank/DDBJ whole genome shotgun (WGS) entry which is preliminary data.</text>
</comment>
<dbReference type="Pfam" id="PF05133">
    <property type="entry name" value="SPP1_portal"/>
    <property type="match status" value="1"/>
</dbReference>
<evidence type="ECO:0000313" key="2">
    <source>
        <dbReference type="Proteomes" id="UP000187439"/>
    </source>
</evidence>
<sequence>MGTINDFINDFGYSNNWFVEYVDEVNNQMRIMNILDIKEYISGKHLINTRPSEMFNGKEFVPRRIVLQYAKRLLEFGTAYLIGNKVTLTGNENVVEAIKTVYKNGYDKLDFDLVHSVNRYGNAYEYVYVKDGKITSKLIDVADSYPVVTADNDYVAFVEAYTINNVTFYSVYYDDRVEKYSNSGGTLQSRGTFDNLTGLPVLYRNDNPIDDVYGRSDLEDYKSILDSMEDLISKSSDAFYRFLVGTPIIKGQMLTNTDGLSTRIVGQGLTLDSDSDFYYAQNKFDHQAFETLYKHLMMSLLDISGTPGIILGKTDISNLSEVSIKLLFSLSNIKAMISEKYIKEGMMQRNDKVRRLLELQGIVFTDEEWDTLDIVFQYAMPQSEKDIIDNLSKLREMSAISVESVLGHSPYTTDINSELERLSGERVNNDMSNEGDNKTATN</sequence>
<name>A0A1R0Y6N2_9BACL</name>
<proteinExistence type="predicted"/>
<accession>A0A1R0Y6N2</accession>
<dbReference type="Proteomes" id="UP000187439">
    <property type="component" value="Unassembled WGS sequence"/>
</dbReference>